<dbReference type="Gene3D" id="3.40.50.300">
    <property type="entry name" value="P-loop containing nucleotide triphosphate hydrolases"/>
    <property type="match status" value="1"/>
</dbReference>
<name>A0A1W2A144_9SPHI</name>
<accession>A0A1W2A144</accession>
<dbReference type="CDD" id="cd01026">
    <property type="entry name" value="TOPRIM_OLD"/>
    <property type="match status" value="1"/>
</dbReference>
<organism evidence="4 5">
    <name type="scientific">Pedobacter africanus</name>
    <dbReference type="NCBI Taxonomy" id="151894"/>
    <lineage>
        <taxon>Bacteria</taxon>
        <taxon>Pseudomonadati</taxon>
        <taxon>Bacteroidota</taxon>
        <taxon>Sphingobacteriia</taxon>
        <taxon>Sphingobacteriales</taxon>
        <taxon>Sphingobacteriaceae</taxon>
        <taxon>Pedobacter</taxon>
    </lineage>
</organism>
<dbReference type="InterPro" id="IPR027417">
    <property type="entry name" value="P-loop_NTPase"/>
</dbReference>
<dbReference type="SUPFAM" id="SSF52540">
    <property type="entry name" value="P-loop containing nucleoside triphosphate hydrolases"/>
    <property type="match status" value="1"/>
</dbReference>
<dbReference type="STRING" id="151894.SAMN04488524_1149"/>
<feature type="domain" description="OLD protein-like TOPRIM" evidence="3">
    <location>
        <begin position="440"/>
        <end position="506"/>
    </location>
</feature>
<dbReference type="PANTHER" id="PTHR43581">
    <property type="entry name" value="ATP/GTP PHOSPHATASE"/>
    <property type="match status" value="1"/>
</dbReference>
<sequence length="623" mass="70301">MYISRLSIKNYRIFKDFTIKLKPLTLIIGENNVGKSNLLDCIGLIFGQEVSYFKRRVLEVADFNYDVVTTFKKEILDFNIPPDKILFPEITISVDLTEWDDDQETVIADWYSTPDFRIATLTYVFAPHAKFERINEIVQQREFIENYKKDPTTQDFDSLPESAQLDLINFPVSKYHYNIYGGSGTNTIAGGYHLNQLRFELLDALRDACSELVASHNNKLLFRILNAKDEAEYQDLKSQLVGLQKAVDENKSLQDIKEGISKQLDKISLVTDETSNLVNLIFTLPDVSDLLKKISLIYGDNPVKIERNGTGRNNLLFISLVLSYIEDVTRAQSAYFRIVGIEEPESHLHPNLQDHLAHNIETLIKVEGKQDLRKDIQLLITSHSTHITTKVNFENTVVLYKKDGHVQSHYILDGFSATAKGQRQVKYLNKYLDAVNTNLFYSSKIILVEGISEKLLIPKFFEMLTGHSVERSGCAVINVNGLAFSYFLEIIRNGYFQKCLVLTDRDSDTKTEDRADNLAANYAGSAEIHVGITIDTTFEKDLIAANAKGLGRAILLQVIAEVRPNSGKALVGALGTNDIVVADYFSLIEEYKSEFAYCLLLQLESGSTGFSIPTYIVTGLNSL</sequence>
<keyword evidence="5" id="KW-1185">Reference proteome</keyword>
<dbReference type="Pfam" id="PF13175">
    <property type="entry name" value="AAA_15"/>
    <property type="match status" value="1"/>
</dbReference>
<evidence type="ECO:0000313" key="4">
    <source>
        <dbReference type="EMBL" id="SMC54405.1"/>
    </source>
</evidence>
<dbReference type="OrthoDB" id="9792800at2"/>
<dbReference type="AlphaFoldDB" id="A0A1W2A144"/>
<evidence type="ECO:0000259" key="3">
    <source>
        <dbReference type="Pfam" id="PF20469"/>
    </source>
</evidence>
<evidence type="ECO:0000256" key="1">
    <source>
        <dbReference type="SAM" id="Coils"/>
    </source>
</evidence>
<keyword evidence="1" id="KW-0175">Coiled coil</keyword>
<proteinExistence type="predicted"/>
<reference evidence="5" key="1">
    <citation type="submission" date="2017-04" db="EMBL/GenBank/DDBJ databases">
        <authorList>
            <person name="Varghese N."/>
            <person name="Submissions S."/>
        </authorList>
    </citation>
    <scope>NUCLEOTIDE SEQUENCE [LARGE SCALE GENOMIC DNA]</scope>
    <source>
        <strain evidence="5">DSM 12126</strain>
    </source>
</reference>
<dbReference type="InterPro" id="IPR034139">
    <property type="entry name" value="TOPRIM_OLD"/>
</dbReference>
<dbReference type="PANTHER" id="PTHR43581:SF4">
    <property type="entry name" value="ATP_GTP PHOSPHATASE"/>
    <property type="match status" value="1"/>
</dbReference>
<dbReference type="InterPro" id="IPR041685">
    <property type="entry name" value="AAA_GajA/Old/RecF-like"/>
</dbReference>
<evidence type="ECO:0000313" key="5">
    <source>
        <dbReference type="Proteomes" id="UP000192756"/>
    </source>
</evidence>
<keyword evidence="4" id="KW-0540">Nuclease</keyword>
<feature type="domain" description="Endonuclease GajA/Old nuclease/RecF-like AAA" evidence="2">
    <location>
        <begin position="1"/>
        <end position="387"/>
    </location>
</feature>
<dbReference type="InterPro" id="IPR051396">
    <property type="entry name" value="Bact_Antivir_Def_Nuclease"/>
</dbReference>
<dbReference type="Proteomes" id="UP000192756">
    <property type="component" value="Unassembled WGS sequence"/>
</dbReference>
<keyword evidence="4" id="KW-0255">Endonuclease</keyword>
<keyword evidence="4" id="KW-0378">Hydrolase</keyword>
<gene>
    <name evidence="4" type="ORF">SAMN04488524_1149</name>
</gene>
<dbReference type="RefSeq" id="WP_084237414.1">
    <property type="nucleotide sequence ID" value="NZ_FWXT01000001.1"/>
</dbReference>
<protein>
    <submittedName>
        <fullName evidence="4">Predicted ATP-dependent endonuclease of the OLD family, contains P-loop ATPase and TOPRIM domains</fullName>
    </submittedName>
</protein>
<feature type="coiled-coil region" evidence="1">
    <location>
        <begin position="226"/>
        <end position="263"/>
    </location>
</feature>
<dbReference type="Pfam" id="PF20469">
    <property type="entry name" value="OLD-like_TOPRIM"/>
    <property type="match status" value="1"/>
</dbReference>
<dbReference type="GO" id="GO:0004519">
    <property type="term" value="F:endonuclease activity"/>
    <property type="evidence" value="ECO:0007669"/>
    <property type="project" value="UniProtKB-KW"/>
</dbReference>
<evidence type="ECO:0000259" key="2">
    <source>
        <dbReference type="Pfam" id="PF13175"/>
    </source>
</evidence>
<dbReference type="EMBL" id="FWXT01000001">
    <property type="protein sequence ID" value="SMC54405.1"/>
    <property type="molecule type" value="Genomic_DNA"/>
</dbReference>